<dbReference type="Proteomes" id="UP000606786">
    <property type="component" value="Unassembled WGS sequence"/>
</dbReference>
<reference evidence="1" key="1">
    <citation type="submission" date="2020-11" db="EMBL/GenBank/DDBJ databases">
        <authorList>
            <person name="Whitehead M."/>
        </authorList>
    </citation>
    <scope>NUCLEOTIDE SEQUENCE</scope>
    <source>
        <strain evidence="1">EGII</strain>
    </source>
</reference>
<name>A0A811UPV1_CERCA</name>
<gene>
    <name evidence="1" type="ORF">CCAP1982_LOCUS8415</name>
</gene>
<proteinExistence type="predicted"/>
<keyword evidence="2" id="KW-1185">Reference proteome</keyword>
<protein>
    <submittedName>
        <fullName evidence="1">(Mediterranean fruit fly) hypothetical protein</fullName>
    </submittedName>
</protein>
<dbReference type="AlphaFoldDB" id="A0A811UPV1"/>
<dbReference type="EMBL" id="CAJHJT010000012">
    <property type="protein sequence ID" value="CAD6999905.1"/>
    <property type="molecule type" value="Genomic_DNA"/>
</dbReference>
<comment type="caution">
    <text evidence="1">The sequence shown here is derived from an EMBL/GenBank/DDBJ whole genome shotgun (WGS) entry which is preliminary data.</text>
</comment>
<evidence type="ECO:0000313" key="2">
    <source>
        <dbReference type="Proteomes" id="UP000606786"/>
    </source>
</evidence>
<evidence type="ECO:0000313" key="1">
    <source>
        <dbReference type="EMBL" id="CAD6999905.1"/>
    </source>
</evidence>
<organism evidence="1 2">
    <name type="scientific">Ceratitis capitata</name>
    <name type="common">Mediterranean fruit fly</name>
    <name type="synonym">Tephritis capitata</name>
    <dbReference type="NCBI Taxonomy" id="7213"/>
    <lineage>
        <taxon>Eukaryota</taxon>
        <taxon>Metazoa</taxon>
        <taxon>Ecdysozoa</taxon>
        <taxon>Arthropoda</taxon>
        <taxon>Hexapoda</taxon>
        <taxon>Insecta</taxon>
        <taxon>Pterygota</taxon>
        <taxon>Neoptera</taxon>
        <taxon>Endopterygota</taxon>
        <taxon>Diptera</taxon>
        <taxon>Brachycera</taxon>
        <taxon>Muscomorpha</taxon>
        <taxon>Tephritoidea</taxon>
        <taxon>Tephritidae</taxon>
        <taxon>Ceratitis</taxon>
        <taxon>Ceratitis</taxon>
    </lineage>
</organism>
<sequence>MFQQHFVYTSPMLHCKLQGYIACLMQLTTSCSTLVPIHVFTKSKSKNQYINRYVTAKATM</sequence>
<accession>A0A811UPV1</accession>